<organism evidence="6 7">
    <name type="scientific">Holothuria leucospilota</name>
    <name type="common">Black long sea cucumber</name>
    <name type="synonym">Mertensiothuria leucospilota</name>
    <dbReference type="NCBI Taxonomy" id="206669"/>
    <lineage>
        <taxon>Eukaryota</taxon>
        <taxon>Metazoa</taxon>
        <taxon>Echinodermata</taxon>
        <taxon>Eleutherozoa</taxon>
        <taxon>Echinozoa</taxon>
        <taxon>Holothuroidea</taxon>
        <taxon>Aspidochirotacea</taxon>
        <taxon>Aspidochirotida</taxon>
        <taxon>Holothuriidae</taxon>
        <taxon>Holothuria</taxon>
    </lineage>
</organism>
<keyword evidence="2" id="KW-0175">Coiled coil</keyword>
<dbReference type="SUPFAM" id="SSF52540">
    <property type="entry name" value="P-loop containing nucleoside triphosphate hydrolases"/>
    <property type="match status" value="1"/>
</dbReference>
<evidence type="ECO:0000256" key="2">
    <source>
        <dbReference type="SAM" id="Coils"/>
    </source>
</evidence>
<dbReference type="EC" id="5.6.2.3" evidence="1"/>
<name>A0A9Q1CPE7_HOLLE</name>
<evidence type="ECO:0000256" key="1">
    <source>
        <dbReference type="RuleBase" id="RU363044"/>
    </source>
</evidence>
<proteinExistence type="inferred from homology"/>
<keyword evidence="1" id="KW-0227">DNA damage</keyword>
<dbReference type="Pfam" id="PF14214">
    <property type="entry name" value="Helitron_like_N"/>
    <property type="match status" value="1"/>
</dbReference>
<dbReference type="InterPro" id="IPR051055">
    <property type="entry name" value="PIF1_helicase"/>
</dbReference>
<dbReference type="GO" id="GO:0005524">
    <property type="term" value="F:ATP binding"/>
    <property type="evidence" value="ECO:0007669"/>
    <property type="project" value="UniProtKB-KW"/>
</dbReference>
<keyword evidence="7" id="KW-1185">Reference proteome</keyword>
<evidence type="ECO:0000259" key="5">
    <source>
        <dbReference type="Pfam" id="PF14214"/>
    </source>
</evidence>
<dbReference type="Pfam" id="PF05970">
    <property type="entry name" value="PIF1"/>
    <property type="match status" value="1"/>
</dbReference>
<protein>
    <recommendedName>
        <fullName evidence="1">ATP-dependent DNA helicase</fullName>
        <ecNumber evidence="1">5.6.2.3</ecNumber>
    </recommendedName>
</protein>
<evidence type="ECO:0000313" key="7">
    <source>
        <dbReference type="Proteomes" id="UP001152320"/>
    </source>
</evidence>
<reference evidence="6" key="1">
    <citation type="submission" date="2021-10" db="EMBL/GenBank/DDBJ databases">
        <title>Tropical sea cucumber genome reveals ecological adaptation and Cuvierian tubules defense mechanism.</title>
        <authorList>
            <person name="Chen T."/>
        </authorList>
    </citation>
    <scope>NUCLEOTIDE SEQUENCE</scope>
    <source>
        <strain evidence="6">Nanhai2018</strain>
        <tissue evidence="6">Muscle</tissue>
    </source>
</reference>
<dbReference type="EMBL" id="JAIZAY010000001">
    <property type="protein sequence ID" value="KAJ8048640.1"/>
    <property type="molecule type" value="Genomic_DNA"/>
</dbReference>
<keyword evidence="1" id="KW-0378">Hydrolase</keyword>
<feature type="region of interest" description="Disordered" evidence="3">
    <location>
        <begin position="85"/>
        <end position="121"/>
    </location>
</feature>
<dbReference type="GO" id="GO:0006281">
    <property type="term" value="P:DNA repair"/>
    <property type="evidence" value="ECO:0007669"/>
    <property type="project" value="UniProtKB-KW"/>
</dbReference>
<evidence type="ECO:0000256" key="3">
    <source>
        <dbReference type="SAM" id="MobiDB-lite"/>
    </source>
</evidence>
<dbReference type="InterPro" id="IPR025476">
    <property type="entry name" value="Helitron_helicase-like"/>
</dbReference>
<keyword evidence="1" id="KW-0233">DNA recombination</keyword>
<dbReference type="GO" id="GO:0016787">
    <property type="term" value="F:hydrolase activity"/>
    <property type="evidence" value="ECO:0007669"/>
    <property type="project" value="UniProtKB-KW"/>
</dbReference>
<dbReference type="GO" id="GO:0006310">
    <property type="term" value="P:DNA recombination"/>
    <property type="evidence" value="ECO:0007669"/>
    <property type="project" value="UniProtKB-KW"/>
</dbReference>
<comment type="similarity">
    <text evidence="1">Belongs to the helicase family.</text>
</comment>
<keyword evidence="1" id="KW-0347">Helicase</keyword>
<keyword evidence="1" id="KW-0067">ATP-binding</keyword>
<dbReference type="PANTHER" id="PTHR47642:SF5">
    <property type="entry name" value="ATP-DEPENDENT DNA HELICASE"/>
    <property type="match status" value="1"/>
</dbReference>
<comment type="catalytic activity">
    <reaction evidence="1">
        <text>ATP + H2O = ADP + phosphate + H(+)</text>
        <dbReference type="Rhea" id="RHEA:13065"/>
        <dbReference type="ChEBI" id="CHEBI:15377"/>
        <dbReference type="ChEBI" id="CHEBI:15378"/>
        <dbReference type="ChEBI" id="CHEBI:30616"/>
        <dbReference type="ChEBI" id="CHEBI:43474"/>
        <dbReference type="ChEBI" id="CHEBI:456216"/>
        <dbReference type="EC" id="5.6.2.3"/>
    </reaction>
</comment>
<feature type="domain" description="Helitron helicase-like" evidence="5">
    <location>
        <begin position="163"/>
        <end position="291"/>
    </location>
</feature>
<gene>
    <name evidence="6" type="ORF">HOLleu_01031</name>
</gene>
<feature type="domain" description="DNA helicase Pif1-like DEAD-box helicase" evidence="4">
    <location>
        <begin position="800"/>
        <end position="890"/>
    </location>
</feature>
<dbReference type="OrthoDB" id="10036850at2759"/>
<comment type="cofactor">
    <cofactor evidence="1">
        <name>Mg(2+)</name>
        <dbReference type="ChEBI" id="CHEBI:18420"/>
    </cofactor>
</comment>
<dbReference type="InterPro" id="IPR010285">
    <property type="entry name" value="DNA_helicase_pif1-like_DEAD"/>
</dbReference>
<dbReference type="GO" id="GO:0000723">
    <property type="term" value="P:telomere maintenance"/>
    <property type="evidence" value="ECO:0007669"/>
    <property type="project" value="InterPro"/>
</dbReference>
<evidence type="ECO:0000259" key="4">
    <source>
        <dbReference type="Pfam" id="PF05970"/>
    </source>
</evidence>
<feature type="compositionally biased region" description="Polar residues" evidence="3">
    <location>
        <begin position="107"/>
        <end position="121"/>
    </location>
</feature>
<sequence>MDHSDTIPVKFKRKLSFDHSVLIENVRPKKVFDAAKWLVTNSQLYKEEGVTVLDTWSETLQNMGQEWKEFVDNESLIGCPLRVDQQADLPPDHDKELEPDSDDEWTEVTNENTQPTGSLDTMLTPEFTIDGSLAYCFAPSEGNHPLDENNVKVHYSEIYEGFRVFRTLRGSPPYWENSKKELFAMIRQLGIPTWFMSFSAAETRWLHLLRILGRTLHNREFTDLEILNMTWQEKSDLIQSDPVTCSRHFDYSVHRFISDIMQSSHHPVGDIIDYFYRVEFQQRGSPHIHMLAWIKDAPQYGTDTDEQVISFVDKYVTCSKPPASVNHSVNLQSHSHAKTCRKKRQSVCRFGFPLPPMPRTLILTPTSDSAHANENESLADKYKRIKVYLDGLKLADEVTTTFEQMLQTLDMTEDQYMKAIRWSLTSDKLFLKRSPSEIRVNAYNTLLLETWKANMDIQYVLDAYACAMYIVSYISKGQRGMSNLMQRATKEARDGNHDIKQRVRHIGNKFLNHVELSAQEAVYLVLQMSLRKATRQFVFINTSPPEDRTVLLKPLKVISELPDDSTDVECMGLIKKYTARPKVLDSYCLADFAAWFDVSTDKNADNQTKDSDQIECEDSPPITETETNENTLLSRSDEDEHKECYTVGGLTFKKRNKAKIIRYVRFHKGCDSEKYYREQLMLFVPWRNEADILDSFETYQDRYATLEMIIKDKETDYNHNSNAIDCAIESLENADEEIHSMQINKTELKKNKTATLSKDNHEETYDIGQDLGIAVNNANVQELLKPRMPDVEYHSLVNLLNSKQKQFFYHVVHWCKTKREPLHIFLTGGAGVGKSQVLKALYNALLRFYSTVPGNDPDDTHIILMAPTGKAAYGIKGTTIHSALQIPANQG</sequence>
<feature type="region of interest" description="Disordered" evidence="3">
    <location>
        <begin position="604"/>
        <end position="629"/>
    </location>
</feature>
<evidence type="ECO:0000313" key="6">
    <source>
        <dbReference type="EMBL" id="KAJ8048640.1"/>
    </source>
</evidence>
<dbReference type="Proteomes" id="UP001152320">
    <property type="component" value="Chromosome 1"/>
</dbReference>
<dbReference type="AlphaFoldDB" id="A0A9Q1CPE7"/>
<dbReference type="InterPro" id="IPR027417">
    <property type="entry name" value="P-loop_NTPase"/>
</dbReference>
<dbReference type="GO" id="GO:0043139">
    <property type="term" value="F:5'-3' DNA helicase activity"/>
    <property type="evidence" value="ECO:0007669"/>
    <property type="project" value="UniProtKB-EC"/>
</dbReference>
<keyword evidence="1" id="KW-0547">Nucleotide-binding</keyword>
<dbReference type="Gene3D" id="3.40.50.300">
    <property type="entry name" value="P-loop containing nucleotide triphosphate hydrolases"/>
    <property type="match status" value="1"/>
</dbReference>
<feature type="coiled-coil region" evidence="2">
    <location>
        <begin position="724"/>
        <end position="751"/>
    </location>
</feature>
<accession>A0A9Q1CPE7</accession>
<dbReference type="PANTHER" id="PTHR47642">
    <property type="entry name" value="ATP-DEPENDENT DNA HELICASE"/>
    <property type="match status" value="1"/>
</dbReference>
<keyword evidence="1" id="KW-0234">DNA repair</keyword>
<comment type="caution">
    <text evidence="6">The sequence shown here is derived from an EMBL/GenBank/DDBJ whole genome shotgun (WGS) entry which is preliminary data.</text>
</comment>